<reference evidence="3 4" key="1">
    <citation type="journal article" date="2013" name="Genome Biol.">
        <title>The genome sequence of the most widely cultivated cacao type and its use to identify candidate genes regulating pod color.</title>
        <authorList>
            <person name="Motamayor J.C."/>
            <person name="Mockaitis K."/>
            <person name="Schmutz J."/>
            <person name="Haiminen N."/>
            <person name="Iii D.L."/>
            <person name="Cornejo O."/>
            <person name="Findley S.D."/>
            <person name="Zheng P."/>
            <person name="Utro F."/>
            <person name="Royaert S."/>
            <person name="Saski C."/>
            <person name="Jenkins J."/>
            <person name="Podicheti R."/>
            <person name="Zhao M."/>
            <person name="Scheffler B.E."/>
            <person name="Stack J.C."/>
            <person name="Feltus F.A."/>
            <person name="Mustiga G.M."/>
            <person name="Amores F."/>
            <person name="Phillips W."/>
            <person name="Marelli J.P."/>
            <person name="May G.D."/>
            <person name="Shapiro H."/>
            <person name="Ma J."/>
            <person name="Bustamante C.D."/>
            <person name="Schnell R.J."/>
            <person name="Main D."/>
            <person name="Gilbert D."/>
            <person name="Parida L."/>
            <person name="Kuhn D.N."/>
        </authorList>
    </citation>
    <scope>NUCLEOTIDE SEQUENCE [LARGE SCALE GENOMIC DNA]</scope>
    <source>
        <strain evidence="4">cv. Matina 1-6</strain>
    </source>
</reference>
<feature type="compositionally biased region" description="Basic and acidic residues" evidence="1">
    <location>
        <begin position="56"/>
        <end position="71"/>
    </location>
</feature>
<accession>A0A061DLT1</accession>
<dbReference type="OMA" id="NSHITQD"/>
<name>A0A061DLT1_THECC</name>
<dbReference type="InParanoid" id="A0A061DLT1"/>
<feature type="region of interest" description="Disordered" evidence="1">
    <location>
        <begin position="42"/>
        <end position="86"/>
    </location>
</feature>
<dbReference type="EMBL" id="CM001879">
    <property type="protein sequence ID" value="EOX90938.1"/>
    <property type="molecule type" value="Genomic_DNA"/>
</dbReference>
<dbReference type="PANTHER" id="PTHR21193:SF3">
    <property type="entry name" value="OXIDOREDUCTASE-LIKE DOMAIN-CONTAINING PROTEIN 1"/>
    <property type="match status" value="1"/>
</dbReference>
<proteinExistence type="predicted"/>
<keyword evidence="4" id="KW-1185">Reference proteome</keyword>
<sequence>MRHPTPTLRFVSSNIITINSHITQDPRRLLLVSGCFQSKSMATENGLSKASSAIKDTGDDKKKGDEEELAKKLPPPPEKPEPGDCCGSGCVRCVWDVYYEELEAYNKLRESDSKAPKS</sequence>
<dbReference type="HOGENOM" id="CLU_2077339_0_0_1"/>
<dbReference type="PANTHER" id="PTHR21193">
    <property type="entry name" value="OXIDOREDUCTASE-LIKE DOMAIN-CONTAINING PROTEIN 1"/>
    <property type="match status" value="1"/>
</dbReference>
<evidence type="ECO:0000313" key="3">
    <source>
        <dbReference type="EMBL" id="EOX90938.1"/>
    </source>
</evidence>
<dbReference type="AlphaFoldDB" id="A0A061DLT1"/>
<evidence type="ECO:0000259" key="2">
    <source>
        <dbReference type="Pfam" id="PF09791"/>
    </source>
</evidence>
<evidence type="ECO:0000313" key="4">
    <source>
        <dbReference type="Proteomes" id="UP000026915"/>
    </source>
</evidence>
<dbReference type="Gramene" id="EOX90938">
    <property type="protein sequence ID" value="EOX90938"/>
    <property type="gene ID" value="TCM_000269"/>
</dbReference>
<organism evidence="3 4">
    <name type="scientific">Theobroma cacao</name>
    <name type="common">Cacao</name>
    <name type="synonym">Cocoa</name>
    <dbReference type="NCBI Taxonomy" id="3641"/>
    <lineage>
        <taxon>Eukaryota</taxon>
        <taxon>Viridiplantae</taxon>
        <taxon>Streptophyta</taxon>
        <taxon>Embryophyta</taxon>
        <taxon>Tracheophyta</taxon>
        <taxon>Spermatophyta</taxon>
        <taxon>Magnoliopsida</taxon>
        <taxon>eudicotyledons</taxon>
        <taxon>Gunneridae</taxon>
        <taxon>Pentapetalae</taxon>
        <taxon>rosids</taxon>
        <taxon>malvids</taxon>
        <taxon>Malvales</taxon>
        <taxon>Malvaceae</taxon>
        <taxon>Byttnerioideae</taxon>
        <taxon>Theobroma</taxon>
    </lineage>
</organism>
<dbReference type="eggNOG" id="KOG4690">
    <property type="taxonomic scope" value="Eukaryota"/>
</dbReference>
<dbReference type="Pfam" id="PF09791">
    <property type="entry name" value="Oxidored-like"/>
    <property type="match status" value="1"/>
</dbReference>
<dbReference type="InterPro" id="IPR039251">
    <property type="entry name" value="OXLD1"/>
</dbReference>
<dbReference type="InterPro" id="IPR019180">
    <property type="entry name" value="Oxidoreductase-like_N"/>
</dbReference>
<dbReference type="Proteomes" id="UP000026915">
    <property type="component" value="Chromosome 1"/>
</dbReference>
<protein>
    <recommendedName>
        <fullName evidence="2">Oxidoreductase-like domain-containing protein</fullName>
    </recommendedName>
</protein>
<dbReference type="STRING" id="3641.A0A061DLT1"/>
<gene>
    <name evidence="3" type="ORF">TCM_000269</name>
</gene>
<evidence type="ECO:0000256" key="1">
    <source>
        <dbReference type="SAM" id="MobiDB-lite"/>
    </source>
</evidence>
<feature type="compositionally biased region" description="Polar residues" evidence="1">
    <location>
        <begin position="42"/>
        <end position="51"/>
    </location>
</feature>
<feature type="domain" description="Oxidoreductase-like" evidence="2">
    <location>
        <begin position="73"/>
        <end position="111"/>
    </location>
</feature>